<reference evidence="1 2" key="1">
    <citation type="journal article" date="2023" name="Sci. Data">
        <title>Genome assembly of the Korean intertidal mud-creeper Batillaria attramentaria.</title>
        <authorList>
            <person name="Patra A.K."/>
            <person name="Ho P.T."/>
            <person name="Jun S."/>
            <person name="Lee S.J."/>
            <person name="Kim Y."/>
            <person name="Won Y.J."/>
        </authorList>
    </citation>
    <scope>NUCLEOTIDE SEQUENCE [LARGE SCALE GENOMIC DNA]</scope>
    <source>
        <strain evidence="1">Wonlab-2016</strain>
    </source>
</reference>
<gene>
    <name evidence="1" type="ORF">BaRGS_00018217</name>
</gene>
<sequence length="93" mass="10559">MPRVRPRHDMKLLVPPNRQRAKLAPLIHRRLKASKMFDDSFLSVSAVFCVSFWRPASVSALARVRGLALMLDLKLGRVSVWFQSVKLTNLMGA</sequence>
<protein>
    <submittedName>
        <fullName evidence="1">Uncharacterized protein</fullName>
    </submittedName>
</protein>
<evidence type="ECO:0000313" key="1">
    <source>
        <dbReference type="EMBL" id="KAK7490614.1"/>
    </source>
</evidence>
<keyword evidence="2" id="KW-1185">Reference proteome</keyword>
<comment type="caution">
    <text evidence="1">The sequence shown here is derived from an EMBL/GenBank/DDBJ whole genome shotgun (WGS) entry which is preliminary data.</text>
</comment>
<dbReference type="EMBL" id="JACVVK020000125">
    <property type="protein sequence ID" value="KAK7490614.1"/>
    <property type="molecule type" value="Genomic_DNA"/>
</dbReference>
<dbReference type="AlphaFoldDB" id="A0ABD0KUP1"/>
<proteinExistence type="predicted"/>
<evidence type="ECO:0000313" key="2">
    <source>
        <dbReference type="Proteomes" id="UP001519460"/>
    </source>
</evidence>
<dbReference type="Proteomes" id="UP001519460">
    <property type="component" value="Unassembled WGS sequence"/>
</dbReference>
<organism evidence="1 2">
    <name type="scientific">Batillaria attramentaria</name>
    <dbReference type="NCBI Taxonomy" id="370345"/>
    <lineage>
        <taxon>Eukaryota</taxon>
        <taxon>Metazoa</taxon>
        <taxon>Spiralia</taxon>
        <taxon>Lophotrochozoa</taxon>
        <taxon>Mollusca</taxon>
        <taxon>Gastropoda</taxon>
        <taxon>Caenogastropoda</taxon>
        <taxon>Sorbeoconcha</taxon>
        <taxon>Cerithioidea</taxon>
        <taxon>Batillariidae</taxon>
        <taxon>Batillaria</taxon>
    </lineage>
</organism>
<name>A0ABD0KUP1_9CAEN</name>
<accession>A0ABD0KUP1</accession>